<dbReference type="Gene3D" id="2.130.10.10">
    <property type="entry name" value="YVTN repeat-like/Quinoprotein amine dehydrogenase"/>
    <property type="match status" value="1"/>
</dbReference>
<feature type="repeat" description="WD" evidence="5">
    <location>
        <begin position="77"/>
        <end position="119"/>
    </location>
</feature>
<dbReference type="InterPro" id="IPR001680">
    <property type="entry name" value="WD40_rpt"/>
</dbReference>
<keyword evidence="3 5" id="KW-0853">WD repeat</keyword>
<organism evidence="7 8">
    <name type="scientific">Mortierella isabellina</name>
    <name type="common">Filamentous fungus</name>
    <name type="synonym">Umbelopsis isabellina</name>
    <dbReference type="NCBI Taxonomy" id="91625"/>
    <lineage>
        <taxon>Eukaryota</taxon>
        <taxon>Fungi</taxon>
        <taxon>Fungi incertae sedis</taxon>
        <taxon>Mucoromycota</taxon>
        <taxon>Mucoromycotina</taxon>
        <taxon>Umbelopsidomycetes</taxon>
        <taxon>Umbelopsidales</taxon>
        <taxon>Umbelopsidaceae</taxon>
        <taxon>Umbelopsis</taxon>
    </lineage>
</organism>
<evidence type="ECO:0000256" key="2">
    <source>
        <dbReference type="ARBA" id="ARBA00022490"/>
    </source>
</evidence>
<evidence type="ECO:0000256" key="3">
    <source>
        <dbReference type="ARBA" id="ARBA00022574"/>
    </source>
</evidence>
<gene>
    <name evidence="7" type="ORF">INT43_003681</name>
</gene>
<comment type="subcellular location">
    <subcellularLocation>
        <location evidence="1">Cytoplasm</location>
    </subcellularLocation>
</comment>
<keyword evidence="8" id="KW-1185">Reference proteome</keyword>
<dbReference type="PROSITE" id="PS00678">
    <property type="entry name" value="WD_REPEATS_1"/>
    <property type="match status" value="2"/>
</dbReference>
<protein>
    <recommendedName>
        <fullName evidence="9">WD40 repeat-like protein</fullName>
    </recommendedName>
</protein>
<dbReference type="InterPro" id="IPR015943">
    <property type="entry name" value="WD40/YVTN_repeat-like_dom_sf"/>
</dbReference>
<feature type="repeat" description="WD" evidence="5">
    <location>
        <begin position="292"/>
        <end position="333"/>
    </location>
</feature>
<sequence>MSANQQDHYEEEFDDTVDEEYLVADEVAEEEEADGGEEYMDDEEEGDQEEYGGFYGAREVEGDDSVMEIADDSVQGFFEHKEPVYAVAMHPTESNIIVSGGGDDKSHIWRADNGEKLLTLDGHTDSITSVAFSVSGEYIASGGMDGKVRVWKTHTGEFCTQVDGPDEIIWLDWHPKGNVLLAGATDSTIWMWAMPSGKFMNIFNGHAAPVTAGGFTADGKHIVSVSEDSTLIVWDPKSAASLVKLTGADARFHSEPIIAVATDKESNLAITGSADGTSKLINLHTGNIIASLENHSDSIETVAFCDVLPLAATGSVDNKVSIWDVQTHRVRHTLTHEDAVIQVKFVANSVNLVTCSADRTVRLWDTRTGECLKKWMGHQDAVLGFAVSSNGDTVVTGSDDGTCLVFKA</sequence>
<dbReference type="InterPro" id="IPR020472">
    <property type="entry name" value="WD40_PAC1"/>
</dbReference>
<dbReference type="InterPro" id="IPR011047">
    <property type="entry name" value="Quinoprotein_ADH-like_sf"/>
</dbReference>
<dbReference type="Proteomes" id="UP000654370">
    <property type="component" value="Unassembled WGS sequence"/>
</dbReference>
<evidence type="ECO:0000313" key="7">
    <source>
        <dbReference type="EMBL" id="KAG2179895.1"/>
    </source>
</evidence>
<dbReference type="Pfam" id="PF00400">
    <property type="entry name" value="WD40"/>
    <property type="match status" value="7"/>
</dbReference>
<evidence type="ECO:0000256" key="4">
    <source>
        <dbReference type="ARBA" id="ARBA00022737"/>
    </source>
</evidence>
<name>A0A8H7PUC1_MORIS</name>
<dbReference type="GO" id="GO:0005737">
    <property type="term" value="C:cytoplasm"/>
    <property type="evidence" value="ECO:0007669"/>
    <property type="project" value="UniProtKB-SubCell"/>
</dbReference>
<dbReference type="OrthoDB" id="10261640at2759"/>
<dbReference type="SUPFAM" id="SSF50998">
    <property type="entry name" value="Quinoprotein alcohol dehydrogenase-like"/>
    <property type="match status" value="1"/>
</dbReference>
<dbReference type="PANTHER" id="PTHR19857:SF8">
    <property type="entry name" value="ANGIO-ASSOCIATED MIGRATORY CELL PROTEIN"/>
    <property type="match status" value="1"/>
</dbReference>
<accession>A0A8H7PUC1</accession>
<dbReference type="PANTHER" id="PTHR19857">
    <property type="entry name" value="MITOCHONDRIAL DIVISION PROTEIN 1-RELATED"/>
    <property type="match status" value="1"/>
</dbReference>
<evidence type="ECO:0000313" key="8">
    <source>
        <dbReference type="Proteomes" id="UP000654370"/>
    </source>
</evidence>
<keyword evidence="4" id="KW-0677">Repeat</keyword>
<evidence type="ECO:0000256" key="6">
    <source>
        <dbReference type="SAM" id="MobiDB-lite"/>
    </source>
</evidence>
<feature type="repeat" description="WD" evidence="5">
    <location>
        <begin position="333"/>
        <end position="374"/>
    </location>
</feature>
<dbReference type="SMART" id="SM00320">
    <property type="entry name" value="WD40"/>
    <property type="match status" value="8"/>
</dbReference>
<keyword evidence="2" id="KW-0963">Cytoplasm</keyword>
<dbReference type="PROSITE" id="PS50294">
    <property type="entry name" value="WD_REPEATS_REGION"/>
    <property type="match status" value="5"/>
</dbReference>
<evidence type="ECO:0000256" key="1">
    <source>
        <dbReference type="ARBA" id="ARBA00004496"/>
    </source>
</evidence>
<dbReference type="PROSITE" id="PS50082">
    <property type="entry name" value="WD_REPEATS_2"/>
    <property type="match status" value="7"/>
</dbReference>
<dbReference type="AlphaFoldDB" id="A0A8H7PUC1"/>
<feature type="repeat" description="WD" evidence="5">
    <location>
        <begin position="171"/>
        <end position="202"/>
    </location>
</feature>
<dbReference type="PRINTS" id="PR00320">
    <property type="entry name" value="GPROTEINBRPT"/>
</dbReference>
<dbReference type="FunFam" id="2.130.10.10:FF:000074">
    <property type="entry name" value="Angio-associated migratory cell protein-like protein"/>
    <property type="match status" value="1"/>
</dbReference>
<proteinExistence type="predicted"/>
<feature type="repeat" description="WD" evidence="5">
    <location>
        <begin position="375"/>
        <end position="408"/>
    </location>
</feature>
<reference evidence="7" key="1">
    <citation type="submission" date="2020-12" db="EMBL/GenBank/DDBJ databases">
        <title>Metabolic potential, ecology and presence of endohyphal bacteria is reflected in genomic diversity of Mucoromycotina.</title>
        <authorList>
            <person name="Muszewska A."/>
            <person name="Okrasinska A."/>
            <person name="Steczkiewicz K."/>
            <person name="Drgas O."/>
            <person name="Orlowska M."/>
            <person name="Perlinska-Lenart U."/>
            <person name="Aleksandrzak-Piekarczyk T."/>
            <person name="Szatraj K."/>
            <person name="Zielenkiewicz U."/>
            <person name="Pilsyk S."/>
            <person name="Malc E."/>
            <person name="Mieczkowski P."/>
            <person name="Kruszewska J.S."/>
            <person name="Biernat P."/>
            <person name="Pawlowska J."/>
        </authorList>
    </citation>
    <scope>NUCLEOTIDE SEQUENCE</scope>
    <source>
        <strain evidence="7">WA0000067209</strain>
    </source>
</reference>
<dbReference type="EMBL" id="JAEPQZ010000006">
    <property type="protein sequence ID" value="KAG2179895.1"/>
    <property type="molecule type" value="Genomic_DNA"/>
</dbReference>
<feature type="region of interest" description="Disordered" evidence="6">
    <location>
        <begin position="27"/>
        <end position="50"/>
    </location>
</feature>
<comment type="caution">
    <text evidence="7">The sequence shown here is derived from an EMBL/GenBank/DDBJ whole genome shotgun (WGS) entry which is preliminary data.</text>
</comment>
<evidence type="ECO:0008006" key="9">
    <source>
        <dbReference type="Google" id="ProtNLM"/>
    </source>
</evidence>
<dbReference type="InterPro" id="IPR019775">
    <property type="entry name" value="WD40_repeat_CS"/>
</dbReference>
<feature type="repeat" description="WD" evidence="5">
    <location>
        <begin position="203"/>
        <end position="244"/>
    </location>
</feature>
<dbReference type="InterPro" id="IPR051179">
    <property type="entry name" value="WD_repeat_multifunction"/>
</dbReference>
<feature type="repeat" description="WD" evidence="5">
    <location>
        <begin position="120"/>
        <end position="161"/>
    </location>
</feature>
<dbReference type="CDD" id="cd00200">
    <property type="entry name" value="WD40"/>
    <property type="match status" value="1"/>
</dbReference>
<evidence type="ECO:0000256" key="5">
    <source>
        <dbReference type="PROSITE-ProRule" id="PRU00221"/>
    </source>
</evidence>